<feature type="transmembrane region" description="Helical" evidence="5">
    <location>
        <begin position="230"/>
        <end position="253"/>
    </location>
</feature>
<keyword evidence="4 5" id="KW-0472">Membrane</keyword>
<evidence type="ECO:0000256" key="2">
    <source>
        <dbReference type="ARBA" id="ARBA00022692"/>
    </source>
</evidence>
<feature type="transmembrane region" description="Helical" evidence="5">
    <location>
        <begin position="265"/>
        <end position="284"/>
    </location>
</feature>
<dbReference type="PANTHER" id="PTHR48021">
    <property type="match status" value="1"/>
</dbReference>
<feature type="transmembrane region" description="Helical" evidence="5">
    <location>
        <begin position="7"/>
        <end position="26"/>
    </location>
</feature>
<evidence type="ECO:0000259" key="6">
    <source>
        <dbReference type="PROSITE" id="PS50850"/>
    </source>
</evidence>
<dbReference type="EMBL" id="VUJU01012988">
    <property type="protein sequence ID" value="KAF0706207.1"/>
    <property type="molecule type" value="Genomic_DNA"/>
</dbReference>
<dbReference type="Gene3D" id="1.20.1250.20">
    <property type="entry name" value="MFS general substrate transporter like domains"/>
    <property type="match status" value="1"/>
</dbReference>
<dbReference type="PROSITE" id="PS50850">
    <property type="entry name" value="MFS"/>
    <property type="match status" value="1"/>
</dbReference>
<dbReference type="OrthoDB" id="8120565at2759"/>
<feature type="transmembrane region" description="Helical" evidence="5">
    <location>
        <begin position="170"/>
        <end position="189"/>
    </location>
</feature>
<proteinExistence type="predicted"/>
<feature type="transmembrane region" description="Helical" evidence="5">
    <location>
        <begin position="196"/>
        <end position="218"/>
    </location>
</feature>
<evidence type="ECO:0000313" key="7">
    <source>
        <dbReference type="EMBL" id="KAF0706207.1"/>
    </source>
</evidence>
<gene>
    <name evidence="7" type="ORF">FWK35_00032700</name>
</gene>
<feature type="transmembrane region" description="Helical" evidence="5">
    <location>
        <begin position="131"/>
        <end position="155"/>
    </location>
</feature>
<dbReference type="GO" id="GO:0022857">
    <property type="term" value="F:transmembrane transporter activity"/>
    <property type="evidence" value="ECO:0007669"/>
    <property type="project" value="InterPro"/>
</dbReference>
<evidence type="ECO:0000256" key="3">
    <source>
        <dbReference type="ARBA" id="ARBA00022989"/>
    </source>
</evidence>
<protein>
    <submittedName>
        <fullName evidence="7">Facilitated trehalose transporter Tret1-like</fullName>
    </submittedName>
</protein>
<dbReference type="InterPro" id="IPR020846">
    <property type="entry name" value="MFS_dom"/>
</dbReference>
<dbReference type="AlphaFoldDB" id="A0A6G0VTN3"/>
<dbReference type="Pfam" id="PF00083">
    <property type="entry name" value="Sugar_tr"/>
    <property type="match status" value="1"/>
</dbReference>
<feature type="transmembrane region" description="Helical" evidence="5">
    <location>
        <begin position="296"/>
        <end position="316"/>
    </location>
</feature>
<evidence type="ECO:0000256" key="1">
    <source>
        <dbReference type="ARBA" id="ARBA00004141"/>
    </source>
</evidence>
<organism evidence="7 8">
    <name type="scientific">Aphis craccivora</name>
    <name type="common">Cowpea aphid</name>
    <dbReference type="NCBI Taxonomy" id="307492"/>
    <lineage>
        <taxon>Eukaryota</taxon>
        <taxon>Metazoa</taxon>
        <taxon>Ecdysozoa</taxon>
        <taxon>Arthropoda</taxon>
        <taxon>Hexapoda</taxon>
        <taxon>Insecta</taxon>
        <taxon>Pterygota</taxon>
        <taxon>Neoptera</taxon>
        <taxon>Paraneoptera</taxon>
        <taxon>Hemiptera</taxon>
        <taxon>Sternorrhyncha</taxon>
        <taxon>Aphidomorpha</taxon>
        <taxon>Aphidoidea</taxon>
        <taxon>Aphididae</taxon>
        <taxon>Aphidini</taxon>
        <taxon>Aphis</taxon>
        <taxon>Aphis</taxon>
    </lineage>
</organism>
<dbReference type="PRINTS" id="PR00171">
    <property type="entry name" value="SUGRTRNSPORT"/>
</dbReference>
<sequence>MLRRLGALFPTIMVMGVMISDVFGPFKQYDYQQPFSISFNAFCCSIIILHAIGLYYFHKSPYSSSKNFFKQYHHNDDSLKSLSAINLPGQSNCMELLFSPPMSCFENCCNAFRRSSWHGLNASNYRADSRAVLIGVGCMFFHQMCGINVMVSYMIHTMKMADIHIDPKTVFITLGIVQVIVTCVTIIIIDSKGRRILLISSAVIMCFCFAGLAFCNIIKMQLTVTTLSNISMICIVFFILAYSLGFGPVPWVIVGEIFSMKVKPCGVSFAIAINWLMMLSDVYFPYENNTFFEIEYVFLVRFILCLFGALFAWWFIPETKKISLTQIQFEIDASFKYHYFKCVLEKCGIIKASEFIDGNHFKLRRNNAMPIQLPKTLVYTSSLPILESKIKDL</sequence>
<evidence type="ECO:0000313" key="8">
    <source>
        <dbReference type="Proteomes" id="UP000478052"/>
    </source>
</evidence>
<feature type="non-terminal residue" evidence="7">
    <location>
        <position position="393"/>
    </location>
</feature>
<feature type="domain" description="Major facilitator superfamily (MFS) profile" evidence="6">
    <location>
        <begin position="1"/>
        <end position="320"/>
    </location>
</feature>
<comment type="subcellular location">
    <subcellularLocation>
        <location evidence="1">Membrane</location>
        <topology evidence="1">Multi-pass membrane protein</topology>
    </subcellularLocation>
</comment>
<dbReference type="InterPro" id="IPR036259">
    <property type="entry name" value="MFS_trans_sf"/>
</dbReference>
<keyword evidence="8" id="KW-1185">Reference proteome</keyword>
<dbReference type="PANTHER" id="PTHR48021:SF1">
    <property type="entry name" value="GH07001P-RELATED"/>
    <property type="match status" value="1"/>
</dbReference>
<comment type="caution">
    <text evidence="7">The sequence shown here is derived from an EMBL/GenBank/DDBJ whole genome shotgun (WGS) entry which is preliminary data.</text>
</comment>
<evidence type="ECO:0000256" key="5">
    <source>
        <dbReference type="SAM" id="Phobius"/>
    </source>
</evidence>
<evidence type="ECO:0000256" key="4">
    <source>
        <dbReference type="ARBA" id="ARBA00023136"/>
    </source>
</evidence>
<feature type="transmembrane region" description="Helical" evidence="5">
    <location>
        <begin position="38"/>
        <end position="57"/>
    </location>
</feature>
<dbReference type="InterPro" id="IPR050549">
    <property type="entry name" value="MFS_Trehalose_Transporter"/>
</dbReference>
<accession>A0A6G0VTN3</accession>
<dbReference type="InterPro" id="IPR005828">
    <property type="entry name" value="MFS_sugar_transport-like"/>
</dbReference>
<dbReference type="InterPro" id="IPR003663">
    <property type="entry name" value="Sugar/inositol_transpt"/>
</dbReference>
<dbReference type="GO" id="GO:0016020">
    <property type="term" value="C:membrane"/>
    <property type="evidence" value="ECO:0007669"/>
    <property type="project" value="UniProtKB-SubCell"/>
</dbReference>
<keyword evidence="2 5" id="KW-0812">Transmembrane</keyword>
<name>A0A6G0VTN3_APHCR</name>
<keyword evidence="3 5" id="KW-1133">Transmembrane helix</keyword>
<dbReference type="Proteomes" id="UP000478052">
    <property type="component" value="Unassembled WGS sequence"/>
</dbReference>
<reference evidence="7 8" key="1">
    <citation type="submission" date="2019-08" db="EMBL/GenBank/DDBJ databases">
        <title>Whole genome of Aphis craccivora.</title>
        <authorList>
            <person name="Voronova N.V."/>
            <person name="Shulinski R.S."/>
            <person name="Bandarenka Y.V."/>
            <person name="Zhorov D.G."/>
            <person name="Warner D."/>
        </authorList>
    </citation>
    <scope>NUCLEOTIDE SEQUENCE [LARGE SCALE GENOMIC DNA]</scope>
    <source>
        <strain evidence="7">180601</strain>
        <tissue evidence="7">Whole Body</tissue>
    </source>
</reference>
<dbReference type="SUPFAM" id="SSF103473">
    <property type="entry name" value="MFS general substrate transporter"/>
    <property type="match status" value="1"/>
</dbReference>